<keyword evidence="2" id="KW-1185">Reference proteome</keyword>
<proteinExistence type="predicted"/>
<reference evidence="1 2" key="1">
    <citation type="submission" date="2019-03" db="EMBL/GenBank/DDBJ databases">
        <title>Genomic Encyclopedia of Type Strains, Phase IV (KMG-IV): sequencing the most valuable type-strain genomes for metagenomic binning, comparative biology and taxonomic classification.</title>
        <authorList>
            <person name="Goeker M."/>
        </authorList>
    </citation>
    <scope>NUCLEOTIDE SEQUENCE [LARGE SCALE GENOMIC DNA]</scope>
    <source>
        <strain evidence="1 2">DSM 26752</strain>
    </source>
</reference>
<dbReference type="RefSeq" id="WP_132026126.1">
    <property type="nucleotide sequence ID" value="NZ_CP068564.1"/>
</dbReference>
<dbReference type="Proteomes" id="UP000294567">
    <property type="component" value="Unassembled WGS sequence"/>
</dbReference>
<evidence type="ECO:0000313" key="1">
    <source>
        <dbReference type="EMBL" id="TCS91343.1"/>
    </source>
</evidence>
<dbReference type="OrthoDB" id="1707181at2"/>
<evidence type="ECO:0000313" key="2">
    <source>
        <dbReference type="Proteomes" id="UP000294567"/>
    </source>
</evidence>
<sequence length="222" mass="25392">MFTMKKPVIITVLIVLLIITGYINHNLTLKASSKVSSDYQKHEEMEMVKNLEGEDKELIETISKRKEEKENDDIEILDTKGENIDEIAKETNSNISQAISKEDSLRSKNYFIEQRLNRDKLRAGLIDRLNAIIENENTTEEVRTEAQKKIINIGDIIEKELTIEGLIKAKGFDEALVFINDERAKIVVSKDELTEQDIVKILDIVMGETNLDASNIEIMKKN</sequence>
<protein>
    <submittedName>
        <fullName evidence="1">Stage III sporulation protein AH</fullName>
    </submittedName>
</protein>
<dbReference type="InterPro" id="IPR024232">
    <property type="entry name" value="SpoIIIAH"/>
</dbReference>
<dbReference type="EMBL" id="SMAE01000002">
    <property type="protein sequence ID" value="TCS91343.1"/>
    <property type="molecule type" value="Genomic_DNA"/>
</dbReference>
<gene>
    <name evidence="1" type="ORF">EDD65_102278</name>
</gene>
<name>A0A4R3L401_9FIRM</name>
<accession>A0A4R3L401</accession>
<dbReference type="InterPro" id="IPR038503">
    <property type="entry name" value="SpoIIIAH_sf"/>
</dbReference>
<dbReference type="AlphaFoldDB" id="A0A4R3L401"/>
<organism evidence="1 2">
    <name type="scientific">Keratinibaculum paraultunense</name>
    <dbReference type="NCBI Taxonomy" id="1278232"/>
    <lineage>
        <taxon>Bacteria</taxon>
        <taxon>Bacillati</taxon>
        <taxon>Bacillota</taxon>
        <taxon>Tissierellia</taxon>
        <taxon>Tissierellales</taxon>
        <taxon>Tepidimicrobiaceae</taxon>
        <taxon>Keratinibaculum</taxon>
    </lineage>
</organism>
<comment type="caution">
    <text evidence="1">The sequence shown here is derived from an EMBL/GenBank/DDBJ whole genome shotgun (WGS) entry which is preliminary data.</text>
</comment>
<dbReference type="Gene3D" id="1.10.287.4300">
    <property type="entry name" value="Stage III sporulation protein AH-like"/>
    <property type="match status" value="1"/>
</dbReference>
<dbReference type="Pfam" id="PF12685">
    <property type="entry name" value="SpoIIIAH"/>
    <property type="match status" value="1"/>
</dbReference>